<name>A0A327XAB7_LARAB</name>
<keyword evidence="1" id="KW-0805">Transcription regulation</keyword>
<evidence type="ECO:0000256" key="2">
    <source>
        <dbReference type="ARBA" id="ARBA00023125"/>
    </source>
</evidence>
<dbReference type="InterPro" id="IPR018062">
    <property type="entry name" value="HTH_AraC-typ_CS"/>
</dbReference>
<evidence type="ECO:0000313" key="6">
    <source>
        <dbReference type="Proteomes" id="UP000248790"/>
    </source>
</evidence>
<dbReference type="SUPFAM" id="SSF46689">
    <property type="entry name" value="Homeodomain-like"/>
    <property type="match status" value="2"/>
</dbReference>
<feature type="domain" description="HTH araC/xylS-type" evidence="4">
    <location>
        <begin position="209"/>
        <end position="307"/>
    </location>
</feature>
<dbReference type="RefSeq" id="WP_111626961.1">
    <property type="nucleotide sequence ID" value="NZ_QLMC01000001.1"/>
</dbReference>
<protein>
    <submittedName>
        <fullName evidence="5">AraC-like DNA-binding protein</fullName>
    </submittedName>
</protein>
<dbReference type="PANTHER" id="PTHR46796">
    <property type="entry name" value="HTH-TYPE TRANSCRIPTIONAL ACTIVATOR RHAS-RELATED"/>
    <property type="match status" value="1"/>
</dbReference>
<dbReference type="PANTHER" id="PTHR46796:SF6">
    <property type="entry name" value="ARAC SUBFAMILY"/>
    <property type="match status" value="1"/>
</dbReference>
<dbReference type="InterPro" id="IPR009057">
    <property type="entry name" value="Homeodomain-like_sf"/>
</dbReference>
<dbReference type="InterPro" id="IPR020449">
    <property type="entry name" value="Tscrpt_reg_AraC-type_HTH"/>
</dbReference>
<dbReference type="PRINTS" id="PR00032">
    <property type="entry name" value="HTHARAC"/>
</dbReference>
<evidence type="ECO:0000256" key="3">
    <source>
        <dbReference type="ARBA" id="ARBA00023163"/>
    </source>
</evidence>
<dbReference type="EMBL" id="QLMC01000001">
    <property type="protein sequence ID" value="RAK02793.1"/>
    <property type="molecule type" value="Genomic_DNA"/>
</dbReference>
<dbReference type="Pfam" id="PF06719">
    <property type="entry name" value="AraC_N"/>
    <property type="match status" value="1"/>
</dbReference>
<dbReference type="InterPro" id="IPR009594">
    <property type="entry name" value="Tscrpt_reg_HTH_AraC_N"/>
</dbReference>
<evidence type="ECO:0000259" key="4">
    <source>
        <dbReference type="PROSITE" id="PS01124"/>
    </source>
</evidence>
<dbReference type="SMART" id="SM00342">
    <property type="entry name" value="HTH_ARAC"/>
    <property type="match status" value="1"/>
</dbReference>
<dbReference type="PROSITE" id="PS01124">
    <property type="entry name" value="HTH_ARAC_FAMILY_2"/>
    <property type="match status" value="1"/>
</dbReference>
<gene>
    <name evidence="5" type="ORF">LX87_00913</name>
</gene>
<dbReference type="Proteomes" id="UP000248790">
    <property type="component" value="Unassembled WGS sequence"/>
</dbReference>
<evidence type="ECO:0000313" key="5">
    <source>
        <dbReference type="EMBL" id="RAK02793.1"/>
    </source>
</evidence>
<dbReference type="Pfam" id="PF12833">
    <property type="entry name" value="HTH_18"/>
    <property type="match status" value="1"/>
</dbReference>
<keyword evidence="6" id="KW-1185">Reference proteome</keyword>
<keyword evidence="3" id="KW-0804">Transcription</keyword>
<dbReference type="GO" id="GO:0003700">
    <property type="term" value="F:DNA-binding transcription factor activity"/>
    <property type="evidence" value="ECO:0007669"/>
    <property type="project" value="InterPro"/>
</dbReference>
<evidence type="ECO:0000256" key="1">
    <source>
        <dbReference type="ARBA" id="ARBA00023015"/>
    </source>
</evidence>
<dbReference type="OrthoDB" id="9779074at2"/>
<dbReference type="GO" id="GO:0043565">
    <property type="term" value="F:sequence-specific DNA binding"/>
    <property type="evidence" value="ECO:0007669"/>
    <property type="project" value="InterPro"/>
</dbReference>
<comment type="caution">
    <text evidence="5">The sequence shown here is derived from an EMBL/GenBank/DDBJ whole genome shotgun (WGS) entry which is preliminary data.</text>
</comment>
<keyword evidence="2 5" id="KW-0238">DNA-binding</keyword>
<dbReference type="InterPro" id="IPR018060">
    <property type="entry name" value="HTH_AraC"/>
</dbReference>
<organism evidence="5 6">
    <name type="scientific">Larkinella arboricola</name>
    <dbReference type="NCBI Taxonomy" id="643671"/>
    <lineage>
        <taxon>Bacteria</taxon>
        <taxon>Pseudomonadati</taxon>
        <taxon>Bacteroidota</taxon>
        <taxon>Cytophagia</taxon>
        <taxon>Cytophagales</taxon>
        <taxon>Spirosomataceae</taxon>
        <taxon>Larkinella</taxon>
    </lineage>
</organism>
<reference evidence="5 6" key="1">
    <citation type="submission" date="2018-06" db="EMBL/GenBank/DDBJ databases">
        <title>Genomic Encyclopedia of Archaeal and Bacterial Type Strains, Phase II (KMG-II): from individual species to whole genera.</title>
        <authorList>
            <person name="Goeker M."/>
        </authorList>
    </citation>
    <scope>NUCLEOTIDE SEQUENCE [LARGE SCALE GENOMIC DNA]</scope>
    <source>
        <strain evidence="5 6">DSM 21851</strain>
    </source>
</reference>
<proteinExistence type="predicted"/>
<dbReference type="PROSITE" id="PS00041">
    <property type="entry name" value="HTH_ARAC_FAMILY_1"/>
    <property type="match status" value="1"/>
</dbReference>
<dbReference type="InterPro" id="IPR050204">
    <property type="entry name" value="AraC_XylS_family_regulators"/>
</dbReference>
<dbReference type="AlphaFoldDB" id="A0A327XAB7"/>
<accession>A0A327XAB7</accession>
<sequence>MTTKQANLCGCKLAPINLSDAKELHSLVEHRRVFNLNQYELNIFETYHPCSGVVLSYDGLVITSMMRGRKVMYLSERSGFDFLPGETVILPEGISMKVDFPEADQKHPVQCATIALDWQVVNQTLHFLNEYYPRHDALGEWKLNFSQYHFYNNRELANVMNRLISISMEDDPAKDALADLTLKSLLIRVIQTQNMAPVENSLPVSNRFAEVLEYIREHLTEKIGIDVLCQKACMSKSGFFRLFKEDFGLSPMEYIIRERINLAKRLLTNPASTVTEVCYQAGFNNLHYFSRLFKMLEGTTPTSYRQSVG</sequence>
<dbReference type="Gene3D" id="1.10.10.60">
    <property type="entry name" value="Homeodomain-like"/>
    <property type="match status" value="2"/>
</dbReference>